<reference evidence="1" key="1">
    <citation type="submission" date="2020-04" db="EMBL/GenBank/DDBJ databases">
        <title>A novel bacterium ('Candidatus Sarcina troglodytae' sp. nov.) linked to a protracted, uniformly lethal epizootic among sanctuary western chimpanzees (Pan troglodytes verus) in Sierra Leone.</title>
        <authorList>
            <person name="Owens L.A."/>
            <person name="Colitti B."/>
            <person name="Hirji I."/>
            <person name="Pizaro A."/>
            <person name="Jaffe J.E."/>
            <person name="Moittie S."/>
            <person name="Bishop-Lilly K.A."/>
            <person name="Estrella L.A."/>
            <person name="Voegtly L.J."/>
            <person name="Kuhn J.H."/>
            <person name="Suen G."/>
            <person name="Deblois C.L."/>
            <person name="Dunn C."/>
            <person name="Juan-Salles C."/>
            <person name="Goldberg T.L."/>
        </authorList>
    </citation>
    <scope>NUCLEOTIDE SEQUENCE</scope>
    <source>
        <strain evidence="1">JB2</strain>
    </source>
</reference>
<name>A0ACD1BF20_9CLOT</name>
<keyword evidence="2" id="KW-1185">Reference proteome</keyword>
<dbReference type="Proteomes" id="UP000594603">
    <property type="component" value="Chromosome"/>
</dbReference>
<organism evidence="1 2">
    <name type="scientific">Candidatus Sarcina troglodytae</name>
    <dbReference type="NCBI Taxonomy" id="2726954"/>
    <lineage>
        <taxon>Bacteria</taxon>
        <taxon>Bacillati</taxon>
        <taxon>Bacillota</taxon>
        <taxon>Clostridia</taxon>
        <taxon>Eubacteriales</taxon>
        <taxon>Clostridiaceae</taxon>
        <taxon>Sarcina</taxon>
    </lineage>
</organism>
<evidence type="ECO:0000313" key="2">
    <source>
        <dbReference type="Proteomes" id="UP000594603"/>
    </source>
</evidence>
<proteinExistence type="predicted"/>
<evidence type="ECO:0000313" key="1">
    <source>
        <dbReference type="EMBL" id="QPJ86025.1"/>
    </source>
</evidence>
<dbReference type="EMBL" id="CP051754">
    <property type="protein sequence ID" value="QPJ86025.1"/>
    <property type="molecule type" value="Genomic_DNA"/>
</dbReference>
<gene>
    <name evidence="1" type="primary">atpC</name>
    <name evidence="1" type="ORF">HH195_08855</name>
</gene>
<protein>
    <submittedName>
        <fullName evidence="1">ATP synthase F1 subunit epsilon</fullName>
    </submittedName>
</protein>
<accession>A0ACD1BF20</accession>
<sequence>MSATFKLTIITPEKEVFNQDVMRFSCESQKGQFEILPEYESSLIVIVPSTAIIKDDKGKISKLFVSSGLLKVNKNQAMLCVDAAEWPKDIDVSRAKEAKERAESRLSNRDKDIDVKRAEIALVRAFARIETVEAKIEEE</sequence>